<feature type="region of interest" description="Disordered" evidence="1">
    <location>
        <begin position="54"/>
        <end position="89"/>
    </location>
</feature>
<dbReference type="Proteomes" id="UP001652660">
    <property type="component" value="Chromosome 8e"/>
</dbReference>
<gene>
    <name evidence="4" type="primary">LOC113703329</name>
</gene>
<feature type="compositionally biased region" description="Low complexity" evidence="1">
    <location>
        <begin position="58"/>
        <end position="71"/>
    </location>
</feature>
<name>A0A6P6TPQ6_COFAR</name>
<protein>
    <submittedName>
        <fullName evidence="4">NAD(P)H-quinone oxidoreductase subunit U, chloroplastic-like</fullName>
    </submittedName>
</protein>
<dbReference type="OrthoDB" id="2013770at2759"/>
<proteinExistence type="predicted"/>
<reference evidence="3" key="1">
    <citation type="journal article" date="2025" name="Foods">
        <title>Unveiling the Microbial Signatures of Arabica Coffee Cherries: Insights into Ripeness Specific Diversity, Functional Traits, and Implications for Quality and Safety.</title>
        <authorList>
            <consortium name="RefSeq"/>
            <person name="Tenea G.N."/>
            <person name="Cifuentes V."/>
            <person name="Reyes P."/>
            <person name="Cevallos-Vallejos M."/>
        </authorList>
    </citation>
    <scope>NUCLEOTIDE SEQUENCE [LARGE SCALE GENOMIC DNA]</scope>
</reference>
<evidence type="ECO:0000313" key="3">
    <source>
        <dbReference type="Proteomes" id="UP001652660"/>
    </source>
</evidence>
<sequence>MAASATTAAAAAAAATPHFCSSTSSRTSNNGSRGSCHFKLPDARKWPRRVAVVRSSGSEVSAEETAATSETVESEETTPAEVPQGPPSLISPLNVDKALRGIAITDADHYGRLGLRRGCSYDQVFLAYKKKVDELLSQGLSEEELNTNLELLKESYSILSSVEERRLYDWSLARSEKPDRYMWPFEVDITQTPTGTPPPQEPEDVGPTRLVGYFIFGWFILSSILSIVFNR</sequence>
<organism evidence="3 4">
    <name type="scientific">Coffea arabica</name>
    <name type="common">Arabian coffee</name>
    <dbReference type="NCBI Taxonomy" id="13443"/>
    <lineage>
        <taxon>Eukaryota</taxon>
        <taxon>Viridiplantae</taxon>
        <taxon>Streptophyta</taxon>
        <taxon>Embryophyta</taxon>
        <taxon>Tracheophyta</taxon>
        <taxon>Spermatophyta</taxon>
        <taxon>Magnoliopsida</taxon>
        <taxon>eudicotyledons</taxon>
        <taxon>Gunneridae</taxon>
        <taxon>Pentapetalae</taxon>
        <taxon>asterids</taxon>
        <taxon>lamiids</taxon>
        <taxon>Gentianales</taxon>
        <taxon>Rubiaceae</taxon>
        <taxon>Ixoroideae</taxon>
        <taxon>Gardenieae complex</taxon>
        <taxon>Bertiereae - Coffeeae clade</taxon>
        <taxon>Coffeeae</taxon>
        <taxon>Coffea</taxon>
    </lineage>
</organism>
<keyword evidence="2" id="KW-0812">Transmembrane</keyword>
<dbReference type="SUPFAM" id="SSF46565">
    <property type="entry name" value="Chaperone J-domain"/>
    <property type="match status" value="1"/>
</dbReference>
<dbReference type="GO" id="GO:0009535">
    <property type="term" value="C:chloroplast thylakoid membrane"/>
    <property type="evidence" value="ECO:0007669"/>
    <property type="project" value="InterPro"/>
</dbReference>
<dbReference type="GeneID" id="113703329"/>
<accession>A0A6P6TPQ6</accession>
<feature type="compositionally biased region" description="Low complexity" evidence="1">
    <location>
        <begin position="1"/>
        <end position="35"/>
    </location>
</feature>
<keyword evidence="2" id="KW-0472">Membrane</keyword>
<evidence type="ECO:0000256" key="1">
    <source>
        <dbReference type="SAM" id="MobiDB-lite"/>
    </source>
</evidence>
<evidence type="ECO:0000256" key="2">
    <source>
        <dbReference type="SAM" id="Phobius"/>
    </source>
</evidence>
<dbReference type="PANTHER" id="PTHR47726:SF1">
    <property type="entry name" value="NAD(P)H-QUINONE OXIDOREDUCTASE SUBUNIT U, CHLOROPLASTIC"/>
    <property type="match status" value="1"/>
</dbReference>
<keyword evidence="3" id="KW-1185">Reference proteome</keyword>
<dbReference type="AlphaFoldDB" id="A0A6P6TPQ6"/>
<dbReference type="InterPro" id="IPR044199">
    <property type="entry name" value="NdhU_chloroplastic"/>
</dbReference>
<dbReference type="Gene3D" id="1.10.287.110">
    <property type="entry name" value="DnaJ domain"/>
    <property type="match status" value="1"/>
</dbReference>
<feature type="region of interest" description="Disordered" evidence="1">
    <location>
        <begin position="1"/>
        <end position="39"/>
    </location>
</feature>
<keyword evidence="2" id="KW-1133">Transmembrane helix</keyword>
<dbReference type="FunFam" id="1.10.287.110:FF:000080">
    <property type="entry name" value="NAD(P)H-quinone oxidoreductase subunit U chloroplastic"/>
    <property type="match status" value="1"/>
</dbReference>
<dbReference type="InterPro" id="IPR036869">
    <property type="entry name" value="J_dom_sf"/>
</dbReference>
<dbReference type="RefSeq" id="XP_027080454.1">
    <property type="nucleotide sequence ID" value="XM_027224653.2"/>
</dbReference>
<dbReference type="GO" id="GO:0010598">
    <property type="term" value="C:NAD(P)H dehydrogenase complex (plastoquinone)"/>
    <property type="evidence" value="ECO:0007669"/>
    <property type="project" value="InterPro"/>
</dbReference>
<dbReference type="PANTHER" id="PTHR47726">
    <property type="entry name" value="NAD(P)H-QUINONE OXIDOREDUCTASE SUBUNIT U, CHLOROPLASTIC"/>
    <property type="match status" value="1"/>
</dbReference>
<feature type="transmembrane region" description="Helical" evidence="2">
    <location>
        <begin position="210"/>
        <end position="229"/>
    </location>
</feature>
<reference evidence="4" key="2">
    <citation type="submission" date="2025-08" db="UniProtKB">
        <authorList>
            <consortium name="RefSeq"/>
        </authorList>
    </citation>
    <scope>IDENTIFICATION</scope>
    <source>
        <tissue evidence="4">Leaves</tissue>
    </source>
</reference>
<evidence type="ECO:0000313" key="4">
    <source>
        <dbReference type="RefSeq" id="XP_027080454.1"/>
    </source>
</evidence>